<gene>
    <name evidence="3" type="ORF">NTH_02455</name>
</gene>
<protein>
    <recommendedName>
        <fullName evidence="2">Activator of Hsp90 ATPase homologue 1/2-like C-terminal domain-containing protein</fullName>
    </recommendedName>
</protein>
<evidence type="ECO:0000313" key="4">
    <source>
        <dbReference type="Proteomes" id="UP001342418"/>
    </source>
</evidence>
<keyword evidence="4" id="KW-1185">Reference proteome</keyword>
<dbReference type="InterPro" id="IPR013538">
    <property type="entry name" value="ASHA1/2-like_C"/>
</dbReference>
<dbReference type="SUPFAM" id="SSF55961">
    <property type="entry name" value="Bet v1-like"/>
    <property type="match status" value="1"/>
</dbReference>
<accession>A0ABY5ML28</accession>
<sequence>MALDENGLPADVRRVEVDARIGGRFTFSDMRPEGEAVHWGTYLAIDRPRKLVFTWFTSEEEEMENNSTVTVTFEPAGTGCTVALVHEMDPKWAQYEKQVEKGWGAMLDMQARLLIEEDKTFGGYS</sequence>
<reference evidence="3 4" key="1">
    <citation type="submission" date="2018-07" db="EMBL/GenBank/DDBJ databases">
        <title>Genome sequence of Nitratireductor thuwali#1536.</title>
        <authorList>
            <person name="Michoud G."/>
            <person name="Merlino G."/>
            <person name="Sefrji F.O."/>
            <person name="Daffonchio D."/>
        </authorList>
    </citation>
    <scope>NUCLEOTIDE SEQUENCE [LARGE SCALE GENOMIC DNA]</scope>
    <source>
        <strain evidence="4">Nit1536</strain>
    </source>
</reference>
<proteinExistence type="inferred from homology"/>
<evidence type="ECO:0000256" key="1">
    <source>
        <dbReference type="ARBA" id="ARBA00006817"/>
    </source>
</evidence>
<dbReference type="Pfam" id="PF08327">
    <property type="entry name" value="AHSA1"/>
    <property type="match status" value="1"/>
</dbReference>
<dbReference type="CDD" id="cd07814">
    <property type="entry name" value="SRPBCC_CalC_Aha1-like"/>
    <property type="match status" value="1"/>
</dbReference>
<organism evidence="3 4">
    <name type="scientific">Nitratireductor thuwali</name>
    <dbReference type="NCBI Taxonomy" id="2267699"/>
    <lineage>
        <taxon>Bacteria</taxon>
        <taxon>Pseudomonadati</taxon>
        <taxon>Pseudomonadota</taxon>
        <taxon>Alphaproteobacteria</taxon>
        <taxon>Hyphomicrobiales</taxon>
        <taxon>Phyllobacteriaceae</taxon>
        <taxon>Nitratireductor</taxon>
    </lineage>
</organism>
<evidence type="ECO:0000259" key="2">
    <source>
        <dbReference type="Pfam" id="PF08327"/>
    </source>
</evidence>
<comment type="similarity">
    <text evidence="1">Belongs to the AHA1 family.</text>
</comment>
<feature type="domain" description="Activator of Hsp90 ATPase homologue 1/2-like C-terminal" evidence="2">
    <location>
        <begin position="14"/>
        <end position="109"/>
    </location>
</feature>
<name>A0ABY5ML28_9HYPH</name>
<dbReference type="EMBL" id="CP030941">
    <property type="protein sequence ID" value="UUP17979.1"/>
    <property type="molecule type" value="Genomic_DNA"/>
</dbReference>
<dbReference type="InterPro" id="IPR023393">
    <property type="entry name" value="START-like_dom_sf"/>
</dbReference>
<dbReference type="Gene3D" id="3.30.530.20">
    <property type="match status" value="1"/>
</dbReference>
<evidence type="ECO:0000313" key="3">
    <source>
        <dbReference type="EMBL" id="UUP17979.1"/>
    </source>
</evidence>
<dbReference type="Proteomes" id="UP001342418">
    <property type="component" value="Chromosome"/>
</dbReference>